<keyword evidence="5" id="KW-1185">Reference proteome</keyword>
<sequence length="413" mass="46448">MKIFILFISLLSLVEGFQHHIYRIESKRKRLIKNKQWVDYKKRNILASTKQNVEDYADIQLAINVTIGTPGQHFVLVPSTGSSNIWVPDISCDSGDEFACPYYCQNEELCSILCKAGCCYNNLMAKGNCANKNMFDSKKSSTYVKSKHNFTIEYGSGNVDGYIGTDTVTISGTTGRLSIPSTVLGLASTISPEFLDIPIDGVFGLAFPSNSVNGITPPVYNAIRQHLFDKPIFTIYLKHIGHIISHDTSGGLISYGKYDTDNCENEISYHKLTSVSYWQFQFESFSFESLKLFYPFDVISDTANPYITGPSDIIELIIIQANSTYDADYNAYLIDCKKNFADFKFVIDGSTYSIPSKNLIDKIDNDLCTLSVYGNNFGGYGPRWVLGDPFFMSYCHVFDVERKRIGFSLPKNR</sequence>
<evidence type="ECO:0000256" key="2">
    <source>
        <dbReference type="PIRSR" id="PIRSR601461-2"/>
    </source>
</evidence>
<dbReference type="InterPro" id="IPR001461">
    <property type="entry name" value="Aspartic_peptidase_A1"/>
</dbReference>
<reference evidence="6" key="1">
    <citation type="submission" date="2017-02" db="UniProtKB">
        <authorList>
            <consortium name="WormBaseParasite"/>
        </authorList>
    </citation>
    <scope>IDENTIFICATION</scope>
</reference>
<accession>A0A0N5A6H9</accession>
<dbReference type="PANTHER" id="PTHR47966:SF45">
    <property type="entry name" value="PEPTIDASE A1 DOMAIN-CONTAINING PROTEIN"/>
    <property type="match status" value="1"/>
</dbReference>
<feature type="domain" description="Peptidase A1" evidence="4">
    <location>
        <begin position="61"/>
        <end position="408"/>
    </location>
</feature>
<dbReference type="Pfam" id="PF00026">
    <property type="entry name" value="Asp"/>
    <property type="match status" value="1"/>
</dbReference>
<evidence type="ECO:0000259" key="4">
    <source>
        <dbReference type="PROSITE" id="PS51767"/>
    </source>
</evidence>
<dbReference type="GO" id="GO:0006508">
    <property type="term" value="P:proteolysis"/>
    <property type="evidence" value="ECO:0007669"/>
    <property type="project" value="InterPro"/>
</dbReference>
<proteinExistence type="inferred from homology"/>
<feature type="disulfide bond" evidence="2">
    <location>
        <begin position="336"/>
        <end position="368"/>
    </location>
</feature>
<evidence type="ECO:0000313" key="5">
    <source>
        <dbReference type="Proteomes" id="UP000038045"/>
    </source>
</evidence>
<dbReference type="CDD" id="cd05471">
    <property type="entry name" value="pepsin_like"/>
    <property type="match status" value="1"/>
</dbReference>
<feature type="signal peptide" evidence="3">
    <location>
        <begin position="1"/>
        <end position="16"/>
    </location>
</feature>
<dbReference type="PRINTS" id="PR00792">
    <property type="entry name" value="PEPSIN"/>
</dbReference>
<dbReference type="InterPro" id="IPR021109">
    <property type="entry name" value="Peptidase_aspartic_dom_sf"/>
</dbReference>
<name>A0A0N5A6H9_PARTI</name>
<comment type="similarity">
    <text evidence="1">Belongs to the peptidase A1 family.</text>
</comment>
<organism evidence="5 6">
    <name type="scientific">Parastrongyloides trichosuri</name>
    <name type="common">Possum-specific nematode worm</name>
    <dbReference type="NCBI Taxonomy" id="131310"/>
    <lineage>
        <taxon>Eukaryota</taxon>
        <taxon>Metazoa</taxon>
        <taxon>Ecdysozoa</taxon>
        <taxon>Nematoda</taxon>
        <taxon>Chromadorea</taxon>
        <taxon>Rhabditida</taxon>
        <taxon>Tylenchina</taxon>
        <taxon>Panagrolaimomorpha</taxon>
        <taxon>Strongyloidoidea</taxon>
        <taxon>Strongyloididae</taxon>
        <taxon>Parastrongyloides</taxon>
    </lineage>
</organism>
<dbReference type="Gene3D" id="2.40.70.10">
    <property type="entry name" value="Acid Proteases"/>
    <property type="match status" value="4"/>
</dbReference>
<dbReference type="AlphaFoldDB" id="A0A0N5A6H9"/>
<keyword evidence="3" id="KW-0732">Signal</keyword>
<dbReference type="InterPro" id="IPR034164">
    <property type="entry name" value="Pepsin-like_dom"/>
</dbReference>
<protein>
    <submittedName>
        <fullName evidence="6">Peptidase A1 domain-containing protein</fullName>
    </submittedName>
</protein>
<dbReference type="PROSITE" id="PS51767">
    <property type="entry name" value="PEPTIDASE_A1"/>
    <property type="match status" value="1"/>
</dbReference>
<dbReference type="WBParaSite" id="PTRK_0001760200.1">
    <property type="protein sequence ID" value="PTRK_0001760200.1"/>
    <property type="gene ID" value="PTRK_0001760200"/>
</dbReference>
<evidence type="ECO:0000256" key="3">
    <source>
        <dbReference type="SAM" id="SignalP"/>
    </source>
</evidence>
<dbReference type="Proteomes" id="UP000038045">
    <property type="component" value="Unplaced"/>
</dbReference>
<evidence type="ECO:0000256" key="1">
    <source>
        <dbReference type="ARBA" id="ARBA00007447"/>
    </source>
</evidence>
<dbReference type="GO" id="GO:0005764">
    <property type="term" value="C:lysosome"/>
    <property type="evidence" value="ECO:0007669"/>
    <property type="project" value="TreeGrafter"/>
</dbReference>
<keyword evidence="2" id="KW-1015">Disulfide bond</keyword>
<evidence type="ECO:0000313" key="6">
    <source>
        <dbReference type="WBParaSite" id="PTRK_0001760200.1"/>
    </source>
</evidence>
<feature type="disulfide bond" evidence="2">
    <location>
        <begin position="92"/>
        <end position="129"/>
    </location>
</feature>
<dbReference type="STRING" id="131310.A0A0N5A6H9"/>
<dbReference type="InterPro" id="IPR033121">
    <property type="entry name" value="PEPTIDASE_A1"/>
</dbReference>
<feature type="chain" id="PRO_5005892738" evidence="3">
    <location>
        <begin position="17"/>
        <end position="413"/>
    </location>
</feature>
<dbReference type="GO" id="GO:0004190">
    <property type="term" value="F:aspartic-type endopeptidase activity"/>
    <property type="evidence" value="ECO:0007669"/>
    <property type="project" value="InterPro"/>
</dbReference>
<dbReference type="PANTHER" id="PTHR47966">
    <property type="entry name" value="BETA-SITE APP-CLEAVING ENZYME, ISOFORM A-RELATED"/>
    <property type="match status" value="1"/>
</dbReference>
<dbReference type="SUPFAM" id="SSF50630">
    <property type="entry name" value="Acid proteases"/>
    <property type="match status" value="1"/>
</dbReference>